<comment type="caution">
    <text evidence="7">The sequence shown here is derived from an EMBL/GenBank/DDBJ whole genome shotgun (WGS) entry which is preliminary data.</text>
</comment>
<accession>A0A562I6E7</accession>
<dbReference type="InterPro" id="IPR012338">
    <property type="entry name" value="Beta-lactam/transpept-like"/>
</dbReference>
<dbReference type="SUPFAM" id="SSF56519">
    <property type="entry name" value="Penicillin binding protein dimerisation domain"/>
    <property type="match status" value="1"/>
</dbReference>
<evidence type="ECO:0000313" key="8">
    <source>
        <dbReference type="Proteomes" id="UP000319825"/>
    </source>
</evidence>
<reference evidence="7 8" key="1">
    <citation type="submission" date="2019-07" db="EMBL/GenBank/DDBJ databases">
        <title>R&amp;d 2014.</title>
        <authorList>
            <person name="Klenk H.-P."/>
        </authorList>
    </citation>
    <scope>NUCLEOTIDE SEQUENCE [LARGE SCALE GENOMIC DNA]</scope>
    <source>
        <strain evidence="7 8">DSM 43868</strain>
    </source>
</reference>
<evidence type="ECO:0000259" key="6">
    <source>
        <dbReference type="Pfam" id="PF05223"/>
    </source>
</evidence>
<evidence type="ECO:0000256" key="1">
    <source>
        <dbReference type="ARBA" id="ARBA00004370"/>
    </source>
</evidence>
<dbReference type="Gene3D" id="3.40.710.10">
    <property type="entry name" value="DD-peptidase/beta-lactamase superfamily"/>
    <property type="match status" value="1"/>
</dbReference>
<proteinExistence type="inferred from homology"/>
<dbReference type="GO" id="GO:0071555">
    <property type="term" value="P:cell wall organization"/>
    <property type="evidence" value="ECO:0007669"/>
    <property type="project" value="TreeGrafter"/>
</dbReference>
<keyword evidence="7" id="KW-0131">Cell cycle</keyword>
<evidence type="ECO:0000259" key="5">
    <source>
        <dbReference type="Pfam" id="PF03717"/>
    </source>
</evidence>
<evidence type="ECO:0000259" key="4">
    <source>
        <dbReference type="Pfam" id="PF00905"/>
    </source>
</evidence>
<organism evidence="7 8">
    <name type="scientific">Micromonospora olivasterospora</name>
    <dbReference type="NCBI Taxonomy" id="1880"/>
    <lineage>
        <taxon>Bacteria</taxon>
        <taxon>Bacillati</taxon>
        <taxon>Actinomycetota</taxon>
        <taxon>Actinomycetes</taxon>
        <taxon>Micromonosporales</taxon>
        <taxon>Micromonosporaceae</taxon>
        <taxon>Micromonospora</taxon>
    </lineage>
</organism>
<feature type="domain" description="Penicillin-binding protein dimerisation" evidence="5">
    <location>
        <begin position="183"/>
        <end position="344"/>
    </location>
</feature>
<dbReference type="PANTHER" id="PTHR30627:SF24">
    <property type="entry name" value="PENICILLIN-BINDING PROTEIN 4B"/>
    <property type="match status" value="1"/>
</dbReference>
<comment type="subcellular location">
    <subcellularLocation>
        <location evidence="1">Membrane</location>
    </subcellularLocation>
</comment>
<dbReference type="AlphaFoldDB" id="A0A562I6E7"/>
<comment type="similarity">
    <text evidence="2">Belongs to the transpeptidase family.</text>
</comment>
<keyword evidence="8" id="KW-1185">Reference proteome</keyword>
<dbReference type="GO" id="GO:0071972">
    <property type="term" value="F:peptidoglycan L,D-transpeptidase activity"/>
    <property type="evidence" value="ECO:0007669"/>
    <property type="project" value="TreeGrafter"/>
</dbReference>
<dbReference type="GO" id="GO:0051301">
    <property type="term" value="P:cell division"/>
    <property type="evidence" value="ECO:0007669"/>
    <property type="project" value="UniProtKB-KW"/>
</dbReference>
<dbReference type="Gene3D" id="3.90.1310.10">
    <property type="entry name" value="Penicillin-binding protein 2a (Domain 2)"/>
    <property type="match status" value="1"/>
</dbReference>
<dbReference type="GO" id="GO:0008658">
    <property type="term" value="F:penicillin binding"/>
    <property type="evidence" value="ECO:0007669"/>
    <property type="project" value="InterPro"/>
</dbReference>
<dbReference type="Pfam" id="PF00905">
    <property type="entry name" value="Transpeptidase"/>
    <property type="match status" value="1"/>
</dbReference>
<keyword evidence="7" id="KW-0132">Cell division</keyword>
<dbReference type="InterPro" id="IPR001460">
    <property type="entry name" value="PCN-bd_Tpept"/>
</dbReference>
<sequence>MRRASPYYGDGQSEIRKDRRMRLSSPLRRPRPARSRRWLVALAATALAPGVLVGCSDSDGPDRAVDAFLAGWRTSDLQTVGFISPAGSKLPAADVAKEIRELSGELVATPPALRRTGDPKITADIATSGFRVEWTLPGGARWEYDREVRLHRGGDGQWQVIWEPKVMHEQLTAGDRLGLRRDTGPRAGVLDGGGAPIVAPRPVVRVGLQPGEVTDVKAVTRQLEAAFRAVRPAITPPVDLSDLPKRLADADDGAFVEVVTLREEAYRQIKSRIYDLPGTKFQTDKLDLAPTREFARALLGSVDPAQADDLAAHPERYQQGDLVGHGGLQGRYDERLRGAPGLTVLVERREPDGTLKPTGTELFQQEPKPGQAVKTTLDVMTQNAADAALRGEKRRAALVAVRISDGAVLAAANGPGPAGENLAFTAQVPPGSTFKMVSALGLLDRGAVTLDGPVDCPKAFAVEGRSFKNSDNFELGMVPFRTDFARSCNTAFAALAPKLGPDGLAQAGRALGLEGEWDLGVDAFPGKVSANGPPVEQAAAAFGQGTTVVSPLAMAAATAAVARGRWEQPKLVLDPAPAKSAPAGPQLRAESVEPLRTMMREVVTAGTATALKDVPGAPVHGKTGTAEYDDNPAHTHAWFVGWQGDVAFAVFVEKGGASTDSAVPITERFLRGLRAR</sequence>
<dbReference type="SUPFAM" id="SSF56601">
    <property type="entry name" value="beta-lactamase/transpeptidase-like"/>
    <property type="match status" value="1"/>
</dbReference>
<dbReference type="Pfam" id="PF05223">
    <property type="entry name" value="MecA_N"/>
    <property type="match status" value="1"/>
</dbReference>
<evidence type="ECO:0000256" key="2">
    <source>
        <dbReference type="ARBA" id="ARBA00007171"/>
    </source>
</evidence>
<keyword evidence="3" id="KW-0472">Membrane</keyword>
<feature type="domain" description="Penicillin-binding protein transpeptidase" evidence="4">
    <location>
        <begin position="397"/>
        <end position="668"/>
    </location>
</feature>
<feature type="domain" description="NTF2-like N-terminal transpeptidase" evidence="6">
    <location>
        <begin position="61"/>
        <end position="174"/>
    </location>
</feature>
<dbReference type="PANTHER" id="PTHR30627">
    <property type="entry name" value="PEPTIDOGLYCAN D,D-TRANSPEPTIDASE"/>
    <property type="match status" value="1"/>
</dbReference>
<gene>
    <name evidence="7" type="ORF">JD77_01184</name>
</gene>
<name>A0A562I6E7_MICOL</name>
<protein>
    <submittedName>
        <fullName evidence="7">Cell division protein FtsI/penicillin-binding protein 2</fullName>
    </submittedName>
</protein>
<dbReference type="InterPro" id="IPR050515">
    <property type="entry name" value="Beta-lactam/transpept"/>
</dbReference>
<dbReference type="Pfam" id="PF03717">
    <property type="entry name" value="PBP_dimer"/>
    <property type="match status" value="1"/>
</dbReference>
<dbReference type="InterPro" id="IPR007887">
    <property type="entry name" value="MecA_N"/>
</dbReference>
<dbReference type="EMBL" id="VLKE01000001">
    <property type="protein sequence ID" value="TWH66233.1"/>
    <property type="molecule type" value="Genomic_DNA"/>
</dbReference>
<dbReference type="Proteomes" id="UP000319825">
    <property type="component" value="Unassembled WGS sequence"/>
</dbReference>
<dbReference type="GO" id="GO:0046677">
    <property type="term" value="P:response to antibiotic"/>
    <property type="evidence" value="ECO:0007669"/>
    <property type="project" value="InterPro"/>
</dbReference>
<dbReference type="GO" id="GO:0005886">
    <property type="term" value="C:plasma membrane"/>
    <property type="evidence" value="ECO:0007669"/>
    <property type="project" value="TreeGrafter"/>
</dbReference>
<evidence type="ECO:0000256" key="3">
    <source>
        <dbReference type="ARBA" id="ARBA00023136"/>
    </source>
</evidence>
<evidence type="ECO:0000313" key="7">
    <source>
        <dbReference type="EMBL" id="TWH66233.1"/>
    </source>
</evidence>
<dbReference type="InterPro" id="IPR005311">
    <property type="entry name" value="PBP_dimer"/>
</dbReference>
<dbReference type="InterPro" id="IPR036138">
    <property type="entry name" value="PBP_dimer_sf"/>
</dbReference>